<feature type="domain" description="Transposase-associated" evidence="4">
    <location>
        <begin position="3"/>
        <end position="76"/>
    </location>
</feature>
<dbReference type="Pfam" id="PF13952">
    <property type="entry name" value="DUF4216"/>
    <property type="match status" value="1"/>
</dbReference>
<evidence type="ECO:0000313" key="5">
    <source>
        <dbReference type="EMBL" id="BBH05673.1"/>
    </source>
</evidence>
<dbReference type="Pfam" id="PF13960">
    <property type="entry name" value="DUF4218"/>
    <property type="match status" value="1"/>
</dbReference>
<gene>
    <name evidence="5" type="ORF">Prudu_017131</name>
</gene>
<feature type="region of interest" description="Disordered" evidence="1">
    <location>
        <begin position="1011"/>
        <end position="1054"/>
    </location>
</feature>
<sequence length="1293" mass="148672">MSRRWIQNPNRCADEYLDGIEDFIEFARRHNPGATRIRCPCRRCNNTLFESIETVGFHLVRNGMIETYSIWNLHGEQVDHASSSNAPRVDNVEPIVDPNDQVMGIIQDAFPFASTNINQEGEDDVPTPIDSAEFEQYEKLLKNANQELYPGCESFSVLTAIVELMHGKIKYQHETLDTCPICNESRFKMTSQNRTTKIPQKVMRYLPLKPRLQRLYMSMHTATDMRWHKEKRVDDDVMRHPADGEAWKEFDRTFPEFAADPRNVRLGLATDGFNPYGVLNQHHSTWPIFAFPYNLPPWKCMKKEYMMMTVLITEDPGRSIDVYLRPLVDELKDLWTNGVRTYDKSTGRMFTLRAAVMWTVNDFPAYAMVSGWSTKGYMACPVCKEDVTSGWHAGKVCYLGHRRWLPWDHEWREKDKEFDGNTERRLRPREWSGDEILEQLNRLDFAPFGKTVSRTRPSTHLNWTHKPMFFELPYWSKLKLRHNLDVMHVEKNFVSSVKFPDGYASNIARCVNVDGGKFTGLKSHDCHVFMQRLLPVGIRHLLPEDVVKPIMLLSRFFSQLTAKTLRRTDMFQLRHDIVQVLCKFEMIFPPAFFTSMIHVMVHLPEEALLAGPVNYRWMYPIERLLGELKKSVRNRAKPEGSIIEAWVQYESLTFCGMYLKDVETVFNRPQRNNDGGMRNEKLSVFAQSARPFGDPGRGESFSRNDMEVAHWFVLNNCDEIMAYLDEHEQMMKREHPSHLVARKHRELFPQWFLDSVNKLKSSNSPTYSDELYNLAFGPIRLNCSRVVMLTASNFWGPHEMTSCVRKTAVSMSQVEAKCRWFDTNPNRAGSVKIDHGVLSVNINRTWYDDDPYILANMASQIVYLDDPKAGNGWKVVQKMDHRNVYDIPELDASDNDVDNVADQRLESSMENDAETLRDTNVIQEPFQIEGVSSVEIPIQSITIDLGDLPRYDVAVGPSNADDAVIEEEEEEDWEGLGMTTAPSSDPRLSRHLLPLLQLCWTTWWLVPGVPAPTPPSARRRHRPTDTIDTTSTDAKKNTGAVSSAEDGEGHRVTNSRISIGYDERHRAAPTAELHSSLAHDIGHVVRTHCPMQWKSWRVMPDEIKAEVRGQLSTNYNLEDLDEESLTYVNRLFAERPMMIRKSLFRRVARRSLRGEDSWEWLCAHFQAPEFANKAQVNKGNRKKKTLLHHSGSRPFSYRMDARRGVQVPEIDVFGDVYVRPGNELAESLHTTMVERSQLVLQESASSFLRDSDRVCGSSTGCWISDLDGDVGSDSREEAGDILSRDGECPAEGT</sequence>
<evidence type="ECO:0000259" key="3">
    <source>
        <dbReference type="Pfam" id="PF13960"/>
    </source>
</evidence>
<dbReference type="InterPro" id="IPR025312">
    <property type="entry name" value="DUF4216"/>
</dbReference>
<feature type="compositionally biased region" description="Basic and acidic residues" evidence="1">
    <location>
        <begin position="1272"/>
        <end position="1287"/>
    </location>
</feature>
<protein>
    <submittedName>
        <fullName evidence="5">Ankyrin repeat family protein</fullName>
    </submittedName>
</protein>
<dbReference type="PANTHER" id="PTHR48258:SF6">
    <property type="entry name" value="LEUCINE-RICH REPEAT DOMAIN, L DOMAIN-CONTAINING PROTEIN"/>
    <property type="match status" value="1"/>
</dbReference>
<evidence type="ECO:0000259" key="4">
    <source>
        <dbReference type="Pfam" id="PF13963"/>
    </source>
</evidence>
<feature type="region of interest" description="Disordered" evidence="1">
    <location>
        <begin position="1271"/>
        <end position="1293"/>
    </location>
</feature>
<accession>A0A4Y1RPN1</accession>
<dbReference type="InterPro" id="IPR025452">
    <property type="entry name" value="DUF4218"/>
</dbReference>
<reference evidence="5" key="1">
    <citation type="journal article" date="2019" name="Science">
        <title>Mutation of a bHLH transcription factor allowed almond domestication.</title>
        <authorList>
            <person name="Sanchez-Perez R."/>
            <person name="Pavan S."/>
            <person name="Mazzeo R."/>
            <person name="Moldovan C."/>
            <person name="Aiese Cigliano R."/>
            <person name="Del Cueto J."/>
            <person name="Ricciardi F."/>
            <person name="Lotti C."/>
            <person name="Ricciardi L."/>
            <person name="Dicenta F."/>
            <person name="Lopez-Marques R.L."/>
            <person name="Lindberg Moller B."/>
        </authorList>
    </citation>
    <scope>NUCLEOTIDE SEQUENCE</scope>
</reference>
<proteinExistence type="predicted"/>
<evidence type="ECO:0000259" key="2">
    <source>
        <dbReference type="Pfam" id="PF13952"/>
    </source>
</evidence>
<dbReference type="PANTHER" id="PTHR48258">
    <property type="entry name" value="DUF4218 DOMAIN-CONTAINING PROTEIN-RELATED"/>
    <property type="match status" value="1"/>
</dbReference>
<feature type="domain" description="DUF4218" evidence="3">
    <location>
        <begin position="560"/>
        <end position="672"/>
    </location>
</feature>
<evidence type="ECO:0000256" key="1">
    <source>
        <dbReference type="SAM" id="MobiDB-lite"/>
    </source>
</evidence>
<dbReference type="Pfam" id="PF13963">
    <property type="entry name" value="Transpos_assoc"/>
    <property type="match status" value="1"/>
</dbReference>
<name>A0A4Y1RPN1_PRUDU</name>
<organism evidence="5">
    <name type="scientific">Prunus dulcis</name>
    <name type="common">Almond</name>
    <name type="synonym">Amygdalus dulcis</name>
    <dbReference type="NCBI Taxonomy" id="3755"/>
    <lineage>
        <taxon>Eukaryota</taxon>
        <taxon>Viridiplantae</taxon>
        <taxon>Streptophyta</taxon>
        <taxon>Embryophyta</taxon>
        <taxon>Tracheophyta</taxon>
        <taxon>Spermatophyta</taxon>
        <taxon>Magnoliopsida</taxon>
        <taxon>eudicotyledons</taxon>
        <taxon>Gunneridae</taxon>
        <taxon>Pentapetalae</taxon>
        <taxon>rosids</taxon>
        <taxon>fabids</taxon>
        <taxon>Rosales</taxon>
        <taxon>Rosaceae</taxon>
        <taxon>Amygdaloideae</taxon>
        <taxon>Amygdaleae</taxon>
        <taxon>Prunus</taxon>
    </lineage>
</organism>
<dbReference type="Pfam" id="PF02992">
    <property type="entry name" value="Transposase_21"/>
    <property type="match status" value="1"/>
</dbReference>
<dbReference type="InterPro" id="IPR004242">
    <property type="entry name" value="Transposase_21"/>
</dbReference>
<dbReference type="InterPro" id="IPR029480">
    <property type="entry name" value="Transpos_assoc"/>
</dbReference>
<dbReference type="EMBL" id="AP019302">
    <property type="protein sequence ID" value="BBH05673.1"/>
    <property type="molecule type" value="Genomic_DNA"/>
</dbReference>
<feature type="domain" description="DUF4216" evidence="2">
    <location>
        <begin position="817"/>
        <end position="876"/>
    </location>
</feature>